<evidence type="ECO:0000313" key="2">
    <source>
        <dbReference type="EMBL" id="KAJ7104117.1"/>
    </source>
</evidence>
<gene>
    <name evidence="2" type="ORF">B0H15DRAFT_766467</name>
</gene>
<dbReference type="SUPFAM" id="SSF53474">
    <property type="entry name" value="alpha/beta-Hydrolases"/>
    <property type="match status" value="1"/>
</dbReference>
<name>A0AAD6UJ86_9AGAR</name>
<dbReference type="Proteomes" id="UP001222325">
    <property type="component" value="Unassembled WGS sequence"/>
</dbReference>
<feature type="domain" description="AB hydrolase-1" evidence="1">
    <location>
        <begin position="42"/>
        <end position="332"/>
    </location>
</feature>
<reference evidence="2" key="1">
    <citation type="submission" date="2023-03" db="EMBL/GenBank/DDBJ databases">
        <title>Massive genome expansion in bonnet fungi (Mycena s.s.) driven by repeated elements and novel gene families across ecological guilds.</title>
        <authorList>
            <consortium name="Lawrence Berkeley National Laboratory"/>
            <person name="Harder C.B."/>
            <person name="Miyauchi S."/>
            <person name="Viragh M."/>
            <person name="Kuo A."/>
            <person name="Thoen E."/>
            <person name="Andreopoulos B."/>
            <person name="Lu D."/>
            <person name="Skrede I."/>
            <person name="Drula E."/>
            <person name="Henrissat B."/>
            <person name="Morin E."/>
            <person name="Kohler A."/>
            <person name="Barry K."/>
            <person name="LaButti K."/>
            <person name="Morin E."/>
            <person name="Salamov A."/>
            <person name="Lipzen A."/>
            <person name="Mereny Z."/>
            <person name="Hegedus B."/>
            <person name="Baldrian P."/>
            <person name="Stursova M."/>
            <person name="Weitz H."/>
            <person name="Taylor A."/>
            <person name="Grigoriev I.V."/>
            <person name="Nagy L.G."/>
            <person name="Martin F."/>
            <person name="Kauserud H."/>
        </authorList>
    </citation>
    <scope>NUCLEOTIDE SEQUENCE</scope>
    <source>
        <strain evidence="2">CBHHK173m</strain>
    </source>
</reference>
<dbReference type="EMBL" id="JARJCN010000001">
    <property type="protein sequence ID" value="KAJ7104117.1"/>
    <property type="molecule type" value="Genomic_DNA"/>
</dbReference>
<keyword evidence="3" id="KW-1185">Reference proteome</keyword>
<sequence length="377" mass="42057">MPPLLIGDFVIPGVPEDDLLKICAKRYRPSQHLKGKRTVALLFTPSVGAHRETWQTAIERLFLIQDSNIASANVMISEAWALEYPNHGRAAIINERALFKRPQGIGAHLFARAILRFLNSGLAKADSIVPVGYSASTCVIILTTNGMDLDKLLYPMMILVEPPMMTREVLAKASKRTGPNSPHAQLEMVIAAIVGKRGSWPTRQDARLWLSRRPPWKDWEPRVLDLFVEFALRDLPTETYPDAKGGVTLRCTRQQEVTGYTYHQDAIDGVERLTELCPILPIHCIFGEKTDLIAAETQAALLDPNSGRKMASVARIPGAGHLVVQEQPFKLAECIFALTVSVNELVLVPWRSEQLEDSLHFDSFSSTRLGCFVNYYS</sequence>
<evidence type="ECO:0000313" key="3">
    <source>
        <dbReference type="Proteomes" id="UP001222325"/>
    </source>
</evidence>
<dbReference type="Gene3D" id="3.40.50.1820">
    <property type="entry name" value="alpha/beta hydrolase"/>
    <property type="match status" value="1"/>
</dbReference>
<comment type="caution">
    <text evidence="2">The sequence shown here is derived from an EMBL/GenBank/DDBJ whole genome shotgun (WGS) entry which is preliminary data.</text>
</comment>
<organism evidence="2 3">
    <name type="scientific">Mycena belliarum</name>
    <dbReference type="NCBI Taxonomy" id="1033014"/>
    <lineage>
        <taxon>Eukaryota</taxon>
        <taxon>Fungi</taxon>
        <taxon>Dikarya</taxon>
        <taxon>Basidiomycota</taxon>
        <taxon>Agaricomycotina</taxon>
        <taxon>Agaricomycetes</taxon>
        <taxon>Agaricomycetidae</taxon>
        <taxon>Agaricales</taxon>
        <taxon>Marasmiineae</taxon>
        <taxon>Mycenaceae</taxon>
        <taxon>Mycena</taxon>
    </lineage>
</organism>
<dbReference type="InterPro" id="IPR029058">
    <property type="entry name" value="AB_hydrolase_fold"/>
</dbReference>
<evidence type="ECO:0000259" key="1">
    <source>
        <dbReference type="Pfam" id="PF12697"/>
    </source>
</evidence>
<protein>
    <submittedName>
        <fullName evidence="2">Alpha/beta-hydrolase</fullName>
    </submittedName>
</protein>
<dbReference type="InterPro" id="IPR000073">
    <property type="entry name" value="AB_hydrolase_1"/>
</dbReference>
<proteinExistence type="predicted"/>
<dbReference type="AlphaFoldDB" id="A0AAD6UJ86"/>
<dbReference type="Pfam" id="PF12697">
    <property type="entry name" value="Abhydrolase_6"/>
    <property type="match status" value="1"/>
</dbReference>
<accession>A0AAD6UJ86</accession>